<evidence type="ECO:0000256" key="1">
    <source>
        <dbReference type="SAM" id="MobiDB-lite"/>
    </source>
</evidence>
<dbReference type="EMBL" id="CP159253">
    <property type="protein sequence ID" value="XCG48880.1"/>
    <property type="molecule type" value="Genomic_DNA"/>
</dbReference>
<feature type="region of interest" description="Disordered" evidence="1">
    <location>
        <begin position="46"/>
        <end position="67"/>
    </location>
</feature>
<proteinExistence type="predicted"/>
<reference evidence="2" key="1">
    <citation type="submission" date="2024-06" db="EMBL/GenBank/DDBJ databases">
        <title>Mesorhizobium karijinii sp. nov., a symbiont of the iconic Swainsona formosa from arid Australia.</title>
        <authorList>
            <person name="Hill Y.J."/>
            <person name="Watkin E.L.J."/>
            <person name="O'Hara G.W."/>
            <person name="Terpolilli J."/>
            <person name="Tye M.L."/>
            <person name="Kohlmeier M.G."/>
        </authorList>
    </citation>
    <scope>NUCLEOTIDE SEQUENCE</scope>
    <source>
        <strain evidence="2">WSM2240</strain>
    </source>
</reference>
<feature type="compositionally biased region" description="Polar residues" evidence="1">
    <location>
        <begin position="56"/>
        <end position="67"/>
    </location>
</feature>
<protein>
    <submittedName>
        <fullName evidence="2">Uncharacterized protein</fullName>
    </submittedName>
</protein>
<name>A0AAU8CSE3_9HYPH</name>
<dbReference type="AlphaFoldDB" id="A0AAU8CSE3"/>
<sequence length="67" mass="8074">MKKLISSFLAEMQPLWLKQRQQNAIGRRIERPEQLEQIIRANPWVPFQKREPGHQMQRNTRGAQSRH</sequence>
<accession>A0AAU8CSE3</accession>
<gene>
    <name evidence="2" type="ORF">ABVK50_27365</name>
</gene>
<organism evidence="2">
    <name type="scientific">Mesorhizobium sp. WSM2240</name>
    <dbReference type="NCBI Taxonomy" id="3228851"/>
    <lineage>
        <taxon>Bacteria</taxon>
        <taxon>Pseudomonadati</taxon>
        <taxon>Pseudomonadota</taxon>
        <taxon>Alphaproteobacteria</taxon>
        <taxon>Hyphomicrobiales</taxon>
        <taxon>Phyllobacteriaceae</taxon>
        <taxon>Mesorhizobium</taxon>
    </lineage>
</organism>
<evidence type="ECO:0000313" key="2">
    <source>
        <dbReference type="EMBL" id="XCG48880.1"/>
    </source>
</evidence>
<dbReference type="RefSeq" id="WP_353643591.1">
    <property type="nucleotide sequence ID" value="NZ_CP159253.1"/>
</dbReference>